<evidence type="ECO:0000313" key="8">
    <source>
        <dbReference type="EMBL" id="KAJ8961914.1"/>
    </source>
</evidence>
<dbReference type="GO" id="GO:0003993">
    <property type="term" value="F:acid phosphatase activity"/>
    <property type="evidence" value="ECO:0007669"/>
    <property type="project" value="UniProtKB-EC"/>
</dbReference>
<evidence type="ECO:0000256" key="5">
    <source>
        <dbReference type="ARBA" id="ARBA00022801"/>
    </source>
</evidence>
<sequence length="329" mass="37741">VYRHGERSPGSFYANDPYQNISYWGIATGQLTNVGKQQHYALGQYTRERYQDFLPARYAREDFFVESTYMDRTYMSAASNLAGLYPPEGDQVWNEDIDWQPIPIFPAEPAVISPLSDCSRYSTVLSDVIANDDYFVKLNTQYAELYEYLTNNSGTTVSTVMSAASIYDTLLIEDRQNFTLPEWTSSVYPTPLNIFHNLEFAAFSWTDELKLLATGPFFNEIIDEFEATLNGSSTRIYRQFSGHDMNVAAILNTLGAFEPYLAPNFASTLYFELRQENETNYINLYYKNYGDAQPITISGCDFDCSFDEFKTLISNRTLTVDQWYTLCES</sequence>
<dbReference type="EMBL" id="JAPWTK010000004">
    <property type="protein sequence ID" value="KAJ8961914.1"/>
    <property type="molecule type" value="Genomic_DNA"/>
</dbReference>
<dbReference type="SUPFAM" id="SSF53254">
    <property type="entry name" value="Phosphoglycerate mutase-like"/>
    <property type="match status" value="1"/>
</dbReference>
<dbReference type="EC" id="3.1.3.2" evidence="3"/>
<dbReference type="InterPro" id="IPR050645">
    <property type="entry name" value="Histidine_acid_phosphatase"/>
</dbReference>
<evidence type="ECO:0000256" key="7">
    <source>
        <dbReference type="ARBA" id="ARBA00023180"/>
    </source>
</evidence>
<keyword evidence="4" id="KW-0732">Signal</keyword>
<evidence type="ECO:0000256" key="1">
    <source>
        <dbReference type="ARBA" id="ARBA00000032"/>
    </source>
</evidence>
<evidence type="ECO:0000256" key="6">
    <source>
        <dbReference type="ARBA" id="ARBA00023157"/>
    </source>
</evidence>
<evidence type="ECO:0000256" key="4">
    <source>
        <dbReference type="ARBA" id="ARBA00022729"/>
    </source>
</evidence>
<organism evidence="8 9">
    <name type="scientific">Aromia moschata</name>
    <dbReference type="NCBI Taxonomy" id="1265417"/>
    <lineage>
        <taxon>Eukaryota</taxon>
        <taxon>Metazoa</taxon>
        <taxon>Ecdysozoa</taxon>
        <taxon>Arthropoda</taxon>
        <taxon>Hexapoda</taxon>
        <taxon>Insecta</taxon>
        <taxon>Pterygota</taxon>
        <taxon>Neoptera</taxon>
        <taxon>Endopterygota</taxon>
        <taxon>Coleoptera</taxon>
        <taxon>Polyphaga</taxon>
        <taxon>Cucujiformia</taxon>
        <taxon>Chrysomeloidea</taxon>
        <taxon>Cerambycidae</taxon>
        <taxon>Cerambycinae</taxon>
        <taxon>Callichromatini</taxon>
        <taxon>Aromia</taxon>
    </lineage>
</organism>
<dbReference type="PANTHER" id="PTHR11567">
    <property type="entry name" value="ACID PHOSPHATASE-RELATED"/>
    <property type="match status" value="1"/>
</dbReference>
<keyword evidence="6" id="KW-1015">Disulfide bond</keyword>
<dbReference type="InterPro" id="IPR029033">
    <property type="entry name" value="His_PPase_superfam"/>
</dbReference>
<reference evidence="8" key="1">
    <citation type="journal article" date="2023" name="Insect Mol. Biol.">
        <title>Genome sequencing provides insights into the evolution of gene families encoding plant cell wall-degrading enzymes in longhorned beetles.</title>
        <authorList>
            <person name="Shin N.R."/>
            <person name="Okamura Y."/>
            <person name="Kirsch R."/>
            <person name="Pauchet Y."/>
        </authorList>
    </citation>
    <scope>NUCLEOTIDE SEQUENCE</scope>
    <source>
        <strain evidence="8">AMC_N1</strain>
    </source>
</reference>
<name>A0AAV8ZC84_9CUCU</name>
<evidence type="ECO:0000256" key="2">
    <source>
        <dbReference type="ARBA" id="ARBA00005375"/>
    </source>
</evidence>
<dbReference type="Pfam" id="PF00328">
    <property type="entry name" value="His_Phos_2"/>
    <property type="match status" value="1"/>
</dbReference>
<comment type="similarity">
    <text evidence="2">Belongs to the histidine acid phosphatase family.</text>
</comment>
<dbReference type="AlphaFoldDB" id="A0AAV8ZC84"/>
<evidence type="ECO:0000313" key="9">
    <source>
        <dbReference type="Proteomes" id="UP001162162"/>
    </source>
</evidence>
<keyword evidence="5" id="KW-0378">Hydrolase</keyword>
<proteinExistence type="inferred from homology"/>
<keyword evidence="7" id="KW-0325">Glycoprotein</keyword>
<dbReference type="PANTHER" id="PTHR11567:SF211">
    <property type="entry name" value="PROSTATIC ACID PHOSPHATASE"/>
    <property type="match status" value="1"/>
</dbReference>
<keyword evidence="9" id="KW-1185">Reference proteome</keyword>
<accession>A0AAV8ZC84</accession>
<comment type="caution">
    <text evidence="8">The sequence shown here is derived from an EMBL/GenBank/DDBJ whole genome shotgun (WGS) entry which is preliminary data.</text>
</comment>
<dbReference type="Proteomes" id="UP001162162">
    <property type="component" value="Unassembled WGS sequence"/>
</dbReference>
<protein>
    <recommendedName>
        <fullName evidence="3">acid phosphatase</fullName>
        <ecNumber evidence="3">3.1.3.2</ecNumber>
    </recommendedName>
</protein>
<feature type="non-terminal residue" evidence="8">
    <location>
        <position position="1"/>
    </location>
</feature>
<gene>
    <name evidence="8" type="ORF">NQ318_021533</name>
</gene>
<dbReference type="InterPro" id="IPR000560">
    <property type="entry name" value="His_Pase_clade-2"/>
</dbReference>
<evidence type="ECO:0000256" key="3">
    <source>
        <dbReference type="ARBA" id="ARBA00012646"/>
    </source>
</evidence>
<dbReference type="CDD" id="cd07061">
    <property type="entry name" value="HP_HAP_like"/>
    <property type="match status" value="1"/>
</dbReference>
<dbReference type="Gene3D" id="3.40.50.1240">
    <property type="entry name" value="Phosphoglycerate mutase-like"/>
    <property type="match status" value="1"/>
</dbReference>
<comment type="catalytic activity">
    <reaction evidence="1">
        <text>a phosphate monoester + H2O = an alcohol + phosphate</text>
        <dbReference type="Rhea" id="RHEA:15017"/>
        <dbReference type="ChEBI" id="CHEBI:15377"/>
        <dbReference type="ChEBI" id="CHEBI:30879"/>
        <dbReference type="ChEBI" id="CHEBI:43474"/>
        <dbReference type="ChEBI" id="CHEBI:67140"/>
        <dbReference type="EC" id="3.1.3.2"/>
    </reaction>
</comment>